<reference evidence="1 2" key="1">
    <citation type="submission" date="2020-05" db="EMBL/GenBank/DDBJ databases">
        <title>Whole genome shotgun sequence of Streptomyces microflavus NBRC 13062.</title>
        <authorList>
            <person name="Komaki H."/>
            <person name="Tamura T."/>
        </authorList>
    </citation>
    <scope>NUCLEOTIDE SEQUENCE [LARGE SCALE GENOMIC DNA]</scope>
    <source>
        <strain evidence="1 2">NBRC 13062</strain>
    </source>
</reference>
<sequence>MKDHLQRHDSIVVTRAQREIPHESQLAPRAGEAVPGCIPREGERGLAAAEVTPCTPYARSCLCHR</sequence>
<dbReference type="EMBL" id="BLWD01000001">
    <property type="protein sequence ID" value="GFN04060.1"/>
    <property type="molecule type" value="Genomic_DNA"/>
</dbReference>
<gene>
    <name evidence="1" type="ORF">Smic_26160</name>
</gene>
<protein>
    <submittedName>
        <fullName evidence="1">Uncharacterized protein</fullName>
    </submittedName>
</protein>
<accession>A0A7J0CNJ4</accession>
<evidence type="ECO:0000313" key="1">
    <source>
        <dbReference type="EMBL" id="GFN04060.1"/>
    </source>
</evidence>
<name>A0A7J0CNJ4_STRMI</name>
<organism evidence="1 2">
    <name type="scientific">Streptomyces microflavus</name>
    <name type="common">Streptomyces lipmanii</name>
    <dbReference type="NCBI Taxonomy" id="1919"/>
    <lineage>
        <taxon>Bacteria</taxon>
        <taxon>Bacillati</taxon>
        <taxon>Actinomycetota</taxon>
        <taxon>Actinomycetes</taxon>
        <taxon>Kitasatosporales</taxon>
        <taxon>Streptomycetaceae</taxon>
        <taxon>Streptomyces</taxon>
    </lineage>
</organism>
<comment type="caution">
    <text evidence="1">The sequence shown here is derived from an EMBL/GenBank/DDBJ whole genome shotgun (WGS) entry which is preliminary data.</text>
</comment>
<dbReference type="Proteomes" id="UP000498740">
    <property type="component" value="Unassembled WGS sequence"/>
</dbReference>
<dbReference type="AlphaFoldDB" id="A0A7J0CNJ4"/>
<evidence type="ECO:0000313" key="2">
    <source>
        <dbReference type="Proteomes" id="UP000498740"/>
    </source>
</evidence>
<proteinExistence type="predicted"/>